<evidence type="ECO:0000313" key="2">
    <source>
        <dbReference type="Proteomes" id="UP000018851"/>
    </source>
</evidence>
<dbReference type="Proteomes" id="UP000018851">
    <property type="component" value="Chromosome"/>
</dbReference>
<reference evidence="1 2" key="1">
    <citation type="submission" date="2013-07" db="EMBL/GenBank/DDBJ databases">
        <title>Completed genome of Sphingomonas sanxanigenens NX02.</title>
        <authorList>
            <person name="Ma T."/>
            <person name="Huang H."/>
            <person name="Wu M."/>
            <person name="Li X."/>
            <person name="Li G."/>
        </authorList>
    </citation>
    <scope>NUCLEOTIDE SEQUENCE [LARGE SCALE GENOMIC DNA]</scope>
    <source>
        <strain evidence="1 2">NX02</strain>
    </source>
</reference>
<dbReference type="HOGENOM" id="CLU_3348768_0_0_5"/>
<dbReference type="EMBL" id="CP006644">
    <property type="protein sequence ID" value="AHE55720.1"/>
    <property type="molecule type" value="Genomic_DNA"/>
</dbReference>
<gene>
    <name evidence="1" type="ORF">NX02_20315</name>
</gene>
<organism evidence="1 2">
    <name type="scientific">Sphingomonas sanxanigenens DSM 19645 = NX02</name>
    <dbReference type="NCBI Taxonomy" id="1123269"/>
    <lineage>
        <taxon>Bacteria</taxon>
        <taxon>Pseudomonadati</taxon>
        <taxon>Pseudomonadota</taxon>
        <taxon>Alphaproteobacteria</taxon>
        <taxon>Sphingomonadales</taxon>
        <taxon>Sphingomonadaceae</taxon>
        <taxon>Sphingomonas</taxon>
    </lineage>
</organism>
<sequence length="37" mass="4115">MSLDKFFARSRPVVVSLAGWITGGITEFTQQKMRKGA</sequence>
<accession>W0AJ82</accession>
<dbReference type="STRING" id="1123269.NX02_20315"/>
<evidence type="ECO:0000313" key="1">
    <source>
        <dbReference type="EMBL" id="AHE55720.1"/>
    </source>
</evidence>
<dbReference type="KEGG" id="ssan:NX02_20315"/>
<protein>
    <submittedName>
        <fullName evidence="1">Uncharacterized protein</fullName>
    </submittedName>
</protein>
<proteinExistence type="predicted"/>
<keyword evidence="2" id="KW-1185">Reference proteome</keyword>
<name>W0AJ82_9SPHN</name>
<dbReference type="AlphaFoldDB" id="W0AJ82"/>